<name>A0AAV7MVX0_PLEWA</name>
<feature type="compositionally biased region" description="Basic and acidic residues" evidence="1">
    <location>
        <begin position="78"/>
        <end position="90"/>
    </location>
</feature>
<comment type="caution">
    <text evidence="2">The sequence shown here is derived from an EMBL/GenBank/DDBJ whole genome shotgun (WGS) entry which is preliminary data.</text>
</comment>
<gene>
    <name evidence="2" type="ORF">NDU88_004592</name>
</gene>
<organism evidence="2 3">
    <name type="scientific">Pleurodeles waltl</name>
    <name type="common">Iberian ribbed newt</name>
    <dbReference type="NCBI Taxonomy" id="8319"/>
    <lineage>
        <taxon>Eukaryota</taxon>
        <taxon>Metazoa</taxon>
        <taxon>Chordata</taxon>
        <taxon>Craniata</taxon>
        <taxon>Vertebrata</taxon>
        <taxon>Euteleostomi</taxon>
        <taxon>Amphibia</taxon>
        <taxon>Batrachia</taxon>
        <taxon>Caudata</taxon>
        <taxon>Salamandroidea</taxon>
        <taxon>Salamandridae</taxon>
        <taxon>Pleurodelinae</taxon>
        <taxon>Pleurodeles</taxon>
    </lineage>
</organism>
<dbReference type="EMBL" id="JANPWB010000013">
    <property type="protein sequence ID" value="KAJ1107199.1"/>
    <property type="molecule type" value="Genomic_DNA"/>
</dbReference>
<evidence type="ECO:0000256" key="1">
    <source>
        <dbReference type="SAM" id="MobiDB-lite"/>
    </source>
</evidence>
<accession>A0AAV7MVX0</accession>
<sequence>MQGRLRIVFKWVKKEVFIQASRNASTYLHFSPRSVLNLPEVAFPENKRGACSQRLYGDQRDLPRKLTCDVSSPVTGDSKQKTESSKADRW</sequence>
<dbReference type="AlphaFoldDB" id="A0AAV7MVX0"/>
<proteinExistence type="predicted"/>
<evidence type="ECO:0000313" key="2">
    <source>
        <dbReference type="EMBL" id="KAJ1107199.1"/>
    </source>
</evidence>
<keyword evidence="3" id="KW-1185">Reference proteome</keyword>
<protein>
    <submittedName>
        <fullName evidence="2">Uncharacterized protein</fullName>
    </submittedName>
</protein>
<dbReference type="Proteomes" id="UP001066276">
    <property type="component" value="Chromosome 9"/>
</dbReference>
<feature type="region of interest" description="Disordered" evidence="1">
    <location>
        <begin position="67"/>
        <end position="90"/>
    </location>
</feature>
<reference evidence="2" key="1">
    <citation type="journal article" date="2022" name="bioRxiv">
        <title>Sequencing and chromosome-scale assembly of the giantPleurodeles waltlgenome.</title>
        <authorList>
            <person name="Brown T."/>
            <person name="Elewa A."/>
            <person name="Iarovenko S."/>
            <person name="Subramanian E."/>
            <person name="Araus A.J."/>
            <person name="Petzold A."/>
            <person name="Susuki M."/>
            <person name="Suzuki K.-i.T."/>
            <person name="Hayashi T."/>
            <person name="Toyoda A."/>
            <person name="Oliveira C."/>
            <person name="Osipova E."/>
            <person name="Leigh N.D."/>
            <person name="Simon A."/>
            <person name="Yun M.H."/>
        </authorList>
    </citation>
    <scope>NUCLEOTIDE SEQUENCE</scope>
    <source>
        <strain evidence="2">20211129_DDA</strain>
        <tissue evidence="2">Liver</tissue>
    </source>
</reference>
<evidence type="ECO:0000313" key="3">
    <source>
        <dbReference type="Proteomes" id="UP001066276"/>
    </source>
</evidence>